<reference evidence="5" key="2">
    <citation type="submission" date="2020-09" db="EMBL/GenBank/DDBJ databases">
        <title>Reference genome assembly for Australian Ascochyta lentis isolate Al4.</title>
        <authorList>
            <person name="Lee R.C."/>
            <person name="Farfan-Caceres L.M."/>
            <person name="Debler J.W."/>
            <person name="Williams A.H."/>
            <person name="Henares B.M."/>
        </authorList>
    </citation>
    <scope>NUCLEOTIDE SEQUENCE</scope>
    <source>
        <strain evidence="5">Al4</strain>
    </source>
</reference>
<dbReference type="GO" id="GO:0000026">
    <property type="term" value="F:alpha-1,2-mannosyltransferase activity"/>
    <property type="evidence" value="ECO:0007669"/>
    <property type="project" value="TreeGrafter"/>
</dbReference>
<evidence type="ECO:0000256" key="3">
    <source>
        <dbReference type="ARBA" id="ARBA00022679"/>
    </source>
</evidence>
<reference evidence="5" key="1">
    <citation type="submission" date="2018-12" db="EMBL/GenBank/DDBJ databases">
        <authorList>
            <person name="Syme R.A."/>
            <person name="Farfan-Caceres L."/>
            <person name="Lichtenzveig J."/>
        </authorList>
    </citation>
    <scope>NUCLEOTIDE SEQUENCE</scope>
    <source>
        <strain evidence="5">Al4</strain>
    </source>
</reference>
<name>A0A8H7J8B0_9PLEO</name>
<dbReference type="AlphaFoldDB" id="A0A8H7J8B0"/>
<keyword evidence="2" id="KW-0328">Glycosyltransferase</keyword>
<dbReference type="GO" id="GO:0005794">
    <property type="term" value="C:Golgi apparatus"/>
    <property type="evidence" value="ECO:0007669"/>
    <property type="project" value="TreeGrafter"/>
</dbReference>
<dbReference type="Gene3D" id="3.90.550.10">
    <property type="entry name" value="Spore Coat Polysaccharide Biosynthesis Protein SpsA, Chain A"/>
    <property type="match status" value="1"/>
</dbReference>
<evidence type="ECO:0000313" key="6">
    <source>
        <dbReference type="Proteomes" id="UP000651452"/>
    </source>
</evidence>
<protein>
    <recommendedName>
        <fullName evidence="7">Glycolipid 2-alpha-mannosyltransferase</fullName>
    </recommendedName>
</protein>
<evidence type="ECO:0000256" key="4">
    <source>
        <dbReference type="PIRSR" id="PIRSR018153-1"/>
    </source>
</evidence>
<dbReference type="Pfam" id="PF01793">
    <property type="entry name" value="Glyco_transf_15"/>
    <property type="match status" value="1"/>
</dbReference>
<keyword evidence="3" id="KW-0808">Transferase</keyword>
<dbReference type="InterPro" id="IPR002685">
    <property type="entry name" value="Glyco_trans_15"/>
</dbReference>
<dbReference type="GO" id="GO:0000032">
    <property type="term" value="P:cell wall mannoprotein biosynthetic process"/>
    <property type="evidence" value="ECO:0007669"/>
    <property type="project" value="TreeGrafter"/>
</dbReference>
<dbReference type="Proteomes" id="UP000651452">
    <property type="component" value="Unassembled WGS sequence"/>
</dbReference>
<accession>A0A8H7J8B0</accession>
<dbReference type="SUPFAM" id="SSF53448">
    <property type="entry name" value="Nucleotide-diphospho-sugar transferases"/>
    <property type="match status" value="1"/>
</dbReference>
<feature type="active site" description="Nucleophile" evidence="4">
    <location>
        <position position="302"/>
    </location>
</feature>
<proteinExistence type="inferred from homology"/>
<dbReference type="PANTHER" id="PTHR31121">
    <property type="entry name" value="ALPHA-1,2 MANNOSYLTRANSFERASE KTR1"/>
    <property type="match status" value="1"/>
</dbReference>
<comment type="similarity">
    <text evidence="1">Belongs to the glycosyltransferase 15 family.</text>
</comment>
<evidence type="ECO:0000256" key="2">
    <source>
        <dbReference type="ARBA" id="ARBA00022676"/>
    </source>
</evidence>
<comment type="caution">
    <text evidence="5">The sequence shown here is derived from an EMBL/GenBank/DDBJ whole genome shotgun (WGS) entry which is preliminary data.</text>
</comment>
<dbReference type="GO" id="GO:0006487">
    <property type="term" value="P:protein N-linked glycosylation"/>
    <property type="evidence" value="ECO:0007669"/>
    <property type="project" value="TreeGrafter"/>
</dbReference>
<dbReference type="InterPro" id="IPR029044">
    <property type="entry name" value="Nucleotide-diphossugar_trans"/>
</dbReference>
<keyword evidence="6" id="KW-1185">Reference proteome</keyword>
<dbReference type="PIRSF" id="PIRSF018153">
    <property type="entry name" value="Glyco_trans_15"/>
    <property type="match status" value="1"/>
</dbReference>
<sequence length="425" mass="49390">MIPLRFRPNRHGNPLHRLSHFVSRHWKVLSLVAFLMLLELVFHIRSFNVVRPTTDLDPPFYVGCQEPILNTTIRANATLVMLARNSDVDGAVASVKNVQRQFNENFGYPWVFLNNEPWSDDFVTKVTQAGAGANMVFGTIPASMWGYPEWIDKKRAQESMDNMQRKGITYAGIESYHHMCRFQSGFFYDHPALQPYKWYWRVEPDISLTCSITYDPFIEMAKHGKAYGYTIALWENGRTAASLFRKISSYKSVMHYPTTTLWTAMMAASYSPWPFRYLLALLRNRDASGDLWNMCHFWSNFEIADMDFFRSTQYRDIFRFLDEDGGFYYERWGDAPVHSLAAAILLKPEQVHHFSDFGYRHASFQYCTNAPTDEEKRKGIFVSSASEVRNVGMSPREELGCKCVCDPGIRRIDETCFNRIKRTVM</sequence>
<dbReference type="PANTHER" id="PTHR31121:SF2">
    <property type="entry name" value="MANNOSYLTRANSFERASE KTR5-RELATED"/>
    <property type="match status" value="1"/>
</dbReference>
<organism evidence="5 6">
    <name type="scientific">Ascochyta lentis</name>
    <dbReference type="NCBI Taxonomy" id="205686"/>
    <lineage>
        <taxon>Eukaryota</taxon>
        <taxon>Fungi</taxon>
        <taxon>Dikarya</taxon>
        <taxon>Ascomycota</taxon>
        <taxon>Pezizomycotina</taxon>
        <taxon>Dothideomycetes</taxon>
        <taxon>Pleosporomycetidae</taxon>
        <taxon>Pleosporales</taxon>
        <taxon>Pleosporineae</taxon>
        <taxon>Didymellaceae</taxon>
        <taxon>Ascochyta</taxon>
    </lineage>
</organism>
<evidence type="ECO:0000256" key="1">
    <source>
        <dbReference type="ARBA" id="ARBA00007677"/>
    </source>
</evidence>
<evidence type="ECO:0000313" key="5">
    <source>
        <dbReference type="EMBL" id="KAF9698067.1"/>
    </source>
</evidence>
<evidence type="ECO:0008006" key="7">
    <source>
        <dbReference type="Google" id="ProtNLM"/>
    </source>
</evidence>
<dbReference type="GO" id="GO:0016020">
    <property type="term" value="C:membrane"/>
    <property type="evidence" value="ECO:0007669"/>
    <property type="project" value="InterPro"/>
</dbReference>
<dbReference type="OrthoDB" id="439943at2759"/>
<gene>
    <name evidence="5" type="ORF">EKO04_003598</name>
</gene>
<dbReference type="EMBL" id="RZGK01000006">
    <property type="protein sequence ID" value="KAF9698067.1"/>
    <property type="molecule type" value="Genomic_DNA"/>
</dbReference>